<dbReference type="AlphaFoldDB" id="A0A0K0EF52"/>
<dbReference type="GO" id="GO:0042800">
    <property type="term" value="F:histone H3K4 methyltransferase activity"/>
    <property type="evidence" value="ECO:0007669"/>
    <property type="project" value="TreeGrafter"/>
</dbReference>
<dbReference type="GO" id="GO:0044774">
    <property type="term" value="P:mitotic DNA integrity checkpoint signaling"/>
    <property type="evidence" value="ECO:0007669"/>
    <property type="project" value="TreeGrafter"/>
</dbReference>
<feature type="domain" description="Mos1 transposase HTH" evidence="1">
    <location>
        <begin position="4"/>
        <end position="53"/>
    </location>
</feature>
<evidence type="ECO:0000259" key="1">
    <source>
        <dbReference type="Pfam" id="PF17906"/>
    </source>
</evidence>
<dbReference type="Gene3D" id="1.10.10.10">
    <property type="entry name" value="Winged helix-like DNA-binding domain superfamily/Winged helix DNA-binding domain"/>
    <property type="match status" value="1"/>
</dbReference>
<sequence length="340" mass="40435">MLEKKQIRTIFLYEFKLGHSAVEAARNINAAFGQGTTTKRTTQRWFKKFREGDESLEEEEGRGRKSVVDNSNLRVLVERNSRTTIRELANELEVSHPTVLDHLNQLGKVKKLDKYVPHELSEKQKRRRYEVSYSLLLRHKSDPFLNRIVTCDEKWILYDNRHRSSQWLDKDEAPKTFPKPMVHQKKVMVIVWWCRAGLIDYSFLKPGETMTAERYCSEIDKMHEKLQRMCPALIKRRRPLLLHDNARPHVSQMTLQKLNALEYETLPHPPYSPDLSPTDYHFFKHLNNFLKEKIFTKQEDAENAFRQFIDSREPDFYITGINKLVDRWQQCVDSDGFYFD</sequence>
<evidence type="ECO:0000313" key="2">
    <source>
        <dbReference type="WBParaSite" id="SSTP_0000811500.1"/>
    </source>
</evidence>
<dbReference type="GO" id="GO:0046975">
    <property type="term" value="F:histone H3K36 methyltransferase activity"/>
    <property type="evidence" value="ECO:0007669"/>
    <property type="project" value="TreeGrafter"/>
</dbReference>
<dbReference type="Pfam" id="PF17906">
    <property type="entry name" value="HTH_48"/>
    <property type="match status" value="1"/>
</dbReference>
<protein>
    <submittedName>
        <fullName evidence="2">HTH_48 domain-containing protein</fullName>
    </submittedName>
</protein>
<dbReference type="GO" id="GO:0035861">
    <property type="term" value="C:site of double-strand break"/>
    <property type="evidence" value="ECO:0007669"/>
    <property type="project" value="TreeGrafter"/>
</dbReference>
<dbReference type="GO" id="GO:0000793">
    <property type="term" value="C:condensed chromosome"/>
    <property type="evidence" value="ECO:0007669"/>
    <property type="project" value="TreeGrafter"/>
</dbReference>
<name>A0A0K0EF52_STRER</name>
<dbReference type="GO" id="GO:0044547">
    <property type="term" value="F:DNA topoisomerase binding"/>
    <property type="evidence" value="ECO:0007669"/>
    <property type="project" value="TreeGrafter"/>
</dbReference>
<accession>A0A0K0EF52</accession>
<dbReference type="Gene3D" id="1.10.10.1450">
    <property type="match status" value="1"/>
</dbReference>
<dbReference type="GO" id="GO:0003690">
    <property type="term" value="F:double-stranded DNA binding"/>
    <property type="evidence" value="ECO:0007669"/>
    <property type="project" value="TreeGrafter"/>
</dbReference>
<dbReference type="GO" id="GO:0031297">
    <property type="term" value="P:replication fork processing"/>
    <property type="evidence" value="ECO:0007669"/>
    <property type="project" value="TreeGrafter"/>
</dbReference>
<dbReference type="InterPro" id="IPR036388">
    <property type="entry name" value="WH-like_DNA-bd_sf"/>
</dbReference>
<dbReference type="PANTHER" id="PTHR46060">
    <property type="entry name" value="MARINER MOS1 TRANSPOSASE-LIKE PROTEIN"/>
    <property type="match status" value="1"/>
</dbReference>
<dbReference type="GO" id="GO:0006303">
    <property type="term" value="P:double-strand break repair via nonhomologous end joining"/>
    <property type="evidence" value="ECO:0007669"/>
    <property type="project" value="TreeGrafter"/>
</dbReference>
<dbReference type="GO" id="GO:0000014">
    <property type="term" value="F:single-stranded DNA endodeoxyribonuclease activity"/>
    <property type="evidence" value="ECO:0007669"/>
    <property type="project" value="TreeGrafter"/>
</dbReference>
<proteinExistence type="predicted"/>
<dbReference type="InterPro" id="IPR001888">
    <property type="entry name" value="Transposase_1"/>
</dbReference>
<dbReference type="InterPro" id="IPR041426">
    <property type="entry name" value="Mos1_HTH"/>
</dbReference>
<dbReference type="Pfam" id="PF01359">
    <property type="entry name" value="Transposase_1"/>
    <property type="match status" value="1"/>
</dbReference>
<dbReference type="STRING" id="6248.A0A0K0EF52"/>
<dbReference type="GO" id="GO:0015074">
    <property type="term" value="P:DNA integration"/>
    <property type="evidence" value="ECO:0007669"/>
    <property type="project" value="TreeGrafter"/>
</dbReference>
<reference evidence="2" key="1">
    <citation type="submission" date="2015-08" db="UniProtKB">
        <authorList>
            <consortium name="WormBaseParasite"/>
        </authorList>
    </citation>
    <scope>IDENTIFICATION</scope>
</reference>
<dbReference type="GO" id="GO:0000729">
    <property type="term" value="P:DNA double-strand break processing"/>
    <property type="evidence" value="ECO:0007669"/>
    <property type="project" value="TreeGrafter"/>
</dbReference>
<dbReference type="WBParaSite" id="SSTP_0000811500.1">
    <property type="protein sequence ID" value="SSTP_0000811500.1"/>
    <property type="gene ID" value="SSTP_0000811500"/>
</dbReference>
<dbReference type="GO" id="GO:0005634">
    <property type="term" value="C:nucleus"/>
    <property type="evidence" value="ECO:0007669"/>
    <property type="project" value="TreeGrafter"/>
</dbReference>
<organism evidence="2">
    <name type="scientific">Strongyloides stercoralis</name>
    <name type="common">Threadworm</name>
    <dbReference type="NCBI Taxonomy" id="6248"/>
    <lineage>
        <taxon>Eukaryota</taxon>
        <taxon>Metazoa</taxon>
        <taxon>Ecdysozoa</taxon>
        <taxon>Nematoda</taxon>
        <taxon>Chromadorea</taxon>
        <taxon>Rhabditida</taxon>
        <taxon>Tylenchina</taxon>
        <taxon>Panagrolaimomorpha</taxon>
        <taxon>Strongyloidoidea</taxon>
        <taxon>Strongyloididae</taxon>
        <taxon>Strongyloides</taxon>
    </lineage>
</organism>
<dbReference type="InterPro" id="IPR052709">
    <property type="entry name" value="Transposase-MT_Hybrid"/>
</dbReference>
<dbReference type="Gene3D" id="3.30.420.10">
    <property type="entry name" value="Ribonuclease H-like superfamily/Ribonuclease H"/>
    <property type="match status" value="1"/>
</dbReference>
<dbReference type="GO" id="GO:0003697">
    <property type="term" value="F:single-stranded DNA binding"/>
    <property type="evidence" value="ECO:0007669"/>
    <property type="project" value="TreeGrafter"/>
</dbReference>
<dbReference type="InterPro" id="IPR036397">
    <property type="entry name" value="RNaseH_sf"/>
</dbReference>
<dbReference type="PANTHER" id="PTHR46060:SF2">
    <property type="entry name" value="HISTONE-LYSINE N-METHYLTRANSFERASE SETMAR"/>
    <property type="match status" value="1"/>
</dbReference>